<evidence type="ECO:0000313" key="2">
    <source>
        <dbReference type="EMBL" id="KAK1644795.1"/>
    </source>
</evidence>
<organism evidence="2 3">
    <name type="scientific">Lolium multiflorum</name>
    <name type="common">Italian ryegrass</name>
    <name type="synonym">Lolium perenne subsp. multiflorum</name>
    <dbReference type="NCBI Taxonomy" id="4521"/>
    <lineage>
        <taxon>Eukaryota</taxon>
        <taxon>Viridiplantae</taxon>
        <taxon>Streptophyta</taxon>
        <taxon>Embryophyta</taxon>
        <taxon>Tracheophyta</taxon>
        <taxon>Spermatophyta</taxon>
        <taxon>Magnoliopsida</taxon>
        <taxon>Liliopsida</taxon>
        <taxon>Poales</taxon>
        <taxon>Poaceae</taxon>
        <taxon>BOP clade</taxon>
        <taxon>Pooideae</taxon>
        <taxon>Poodae</taxon>
        <taxon>Poeae</taxon>
        <taxon>Poeae Chloroplast Group 2 (Poeae type)</taxon>
        <taxon>Loliodinae</taxon>
        <taxon>Loliinae</taxon>
        <taxon>Lolium</taxon>
    </lineage>
</organism>
<gene>
    <name evidence="2" type="ORF">QYE76_062600</name>
</gene>
<name>A0AAD8W7E5_LOLMU</name>
<comment type="caution">
    <text evidence="2">The sequence shown here is derived from an EMBL/GenBank/DDBJ whole genome shotgun (WGS) entry which is preliminary data.</text>
</comment>
<accession>A0AAD8W7E5</accession>
<reference evidence="2" key="1">
    <citation type="submission" date="2023-07" db="EMBL/GenBank/DDBJ databases">
        <title>A chromosome-level genome assembly of Lolium multiflorum.</title>
        <authorList>
            <person name="Chen Y."/>
            <person name="Copetti D."/>
            <person name="Kolliker R."/>
            <person name="Studer B."/>
        </authorList>
    </citation>
    <scope>NUCLEOTIDE SEQUENCE</scope>
    <source>
        <strain evidence="2">02402/16</strain>
        <tissue evidence="2">Leaf</tissue>
    </source>
</reference>
<keyword evidence="3" id="KW-1185">Reference proteome</keyword>
<dbReference type="Proteomes" id="UP001231189">
    <property type="component" value="Unassembled WGS sequence"/>
</dbReference>
<proteinExistence type="predicted"/>
<dbReference type="EMBL" id="JAUUTY010000004">
    <property type="protein sequence ID" value="KAK1644795.1"/>
    <property type="molecule type" value="Genomic_DNA"/>
</dbReference>
<evidence type="ECO:0000256" key="1">
    <source>
        <dbReference type="SAM" id="MobiDB-lite"/>
    </source>
</evidence>
<sequence>MHHSSRMLYEIMRFSSTTRQPPGWLQSTASRRTGRPWRWFYLSAAEDPSAPPERRRTAAPATLLPARPRLASPAVVAPFPSNDEGGEGFAVASMGGDEASEEAGGTATWLGLMLSVGSHGGFGERWPPPR</sequence>
<dbReference type="AlphaFoldDB" id="A0AAD8W7E5"/>
<evidence type="ECO:0000313" key="3">
    <source>
        <dbReference type="Proteomes" id="UP001231189"/>
    </source>
</evidence>
<feature type="region of interest" description="Disordered" evidence="1">
    <location>
        <begin position="47"/>
        <end position="66"/>
    </location>
</feature>
<protein>
    <submittedName>
        <fullName evidence="2">Uncharacterized protein</fullName>
    </submittedName>
</protein>